<feature type="transmembrane region" description="Helical" evidence="6">
    <location>
        <begin position="328"/>
        <end position="349"/>
    </location>
</feature>
<evidence type="ECO:0000256" key="3">
    <source>
        <dbReference type="ARBA" id="ARBA00022989"/>
    </source>
</evidence>
<dbReference type="Gene3D" id="1.20.1640.10">
    <property type="entry name" value="Multidrug efflux transporter AcrB transmembrane domain"/>
    <property type="match status" value="1"/>
</dbReference>
<keyword evidence="9" id="KW-1185">Reference proteome</keyword>
<dbReference type="GO" id="GO:0022857">
    <property type="term" value="F:transmembrane transporter activity"/>
    <property type="evidence" value="ECO:0007669"/>
    <property type="project" value="TreeGrafter"/>
</dbReference>
<evidence type="ECO:0000256" key="6">
    <source>
        <dbReference type="SAM" id="Phobius"/>
    </source>
</evidence>
<accession>A0AAD9D7R5</accession>
<feature type="transmembrane region" description="Helical" evidence="6">
    <location>
        <begin position="769"/>
        <end position="792"/>
    </location>
</feature>
<feature type="transmembrane region" description="Helical" evidence="6">
    <location>
        <begin position="288"/>
        <end position="321"/>
    </location>
</feature>
<name>A0AAD9D7R5_9STRA</name>
<dbReference type="EMBL" id="JATAAI010000030">
    <property type="protein sequence ID" value="KAK1736005.1"/>
    <property type="molecule type" value="Genomic_DNA"/>
</dbReference>
<feature type="domain" description="HMGCR/SNAP/NPC1-like sterol-sensing" evidence="7">
    <location>
        <begin position="328"/>
        <end position="397"/>
    </location>
</feature>
<evidence type="ECO:0000256" key="4">
    <source>
        <dbReference type="ARBA" id="ARBA00023136"/>
    </source>
</evidence>
<evidence type="ECO:0000313" key="8">
    <source>
        <dbReference type="EMBL" id="KAK1736005.1"/>
    </source>
</evidence>
<evidence type="ECO:0000256" key="5">
    <source>
        <dbReference type="ARBA" id="ARBA00023180"/>
    </source>
</evidence>
<reference evidence="8" key="1">
    <citation type="submission" date="2023-06" db="EMBL/GenBank/DDBJ databases">
        <title>Survivors Of The Sea: Transcriptome response of Skeletonema marinoi to long-term dormancy.</title>
        <authorList>
            <person name="Pinder M.I.M."/>
            <person name="Kourtchenko O."/>
            <person name="Robertson E.K."/>
            <person name="Larsson T."/>
            <person name="Maumus F."/>
            <person name="Osuna-Cruz C.M."/>
            <person name="Vancaester E."/>
            <person name="Stenow R."/>
            <person name="Vandepoele K."/>
            <person name="Ploug H."/>
            <person name="Bruchert V."/>
            <person name="Godhe A."/>
            <person name="Topel M."/>
        </authorList>
    </citation>
    <scope>NUCLEOTIDE SEQUENCE</scope>
    <source>
        <strain evidence="8">R05AC</strain>
    </source>
</reference>
<dbReference type="PANTHER" id="PTHR45951:SF7">
    <property type="entry name" value="SSD DOMAIN-CONTAINING PROTEIN"/>
    <property type="match status" value="1"/>
</dbReference>
<comment type="subcellular location">
    <subcellularLocation>
        <location evidence="1">Membrane</location>
        <topology evidence="1">Multi-pass membrane protein</topology>
    </subcellularLocation>
</comment>
<dbReference type="InterPro" id="IPR053958">
    <property type="entry name" value="HMGCR/SNAP/NPC1-like_SSD"/>
</dbReference>
<keyword evidence="4 6" id="KW-0472">Membrane</keyword>
<feature type="transmembrane region" description="Helical" evidence="6">
    <location>
        <begin position="673"/>
        <end position="695"/>
    </location>
</feature>
<keyword evidence="2 6" id="KW-0812">Transmembrane</keyword>
<organism evidence="8 9">
    <name type="scientific">Skeletonema marinoi</name>
    <dbReference type="NCBI Taxonomy" id="267567"/>
    <lineage>
        <taxon>Eukaryota</taxon>
        <taxon>Sar</taxon>
        <taxon>Stramenopiles</taxon>
        <taxon>Ochrophyta</taxon>
        <taxon>Bacillariophyta</taxon>
        <taxon>Coscinodiscophyceae</taxon>
        <taxon>Thalassiosirophycidae</taxon>
        <taxon>Thalassiosirales</taxon>
        <taxon>Skeletonemataceae</taxon>
        <taxon>Skeletonema</taxon>
        <taxon>Skeletonema marinoi-dohrnii complex</taxon>
    </lineage>
</organism>
<dbReference type="SUPFAM" id="SSF82866">
    <property type="entry name" value="Multidrug efflux transporter AcrB transmembrane domain"/>
    <property type="match status" value="2"/>
</dbReference>
<protein>
    <submittedName>
        <fullName evidence="8">Sterol regulatory element-binding protein</fullName>
    </submittedName>
</protein>
<feature type="transmembrane region" description="Helical" evidence="6">
    <location>
        <begin position="429"/>
        <end position="447"/>
    </location>
</feature>
<evidence type="ECO:0000313" key="9">
    <source>
        <dbReference type="Proteomes" id="UP001224775"/>
    </source>
</evidence>
<evidence type="ECO:0000256" key="2">
    <source>
        <dbReference type="ARBA" id="ARBA00022692"/>
    </source>
</evidence>
<dbReference type="GO" id="GO:0016020">
    <property type="term" value="C:membrane"/>
    <property type="evidence" value="ECO:0007669"/>
    <property type="project" value="UniProtKB-SubCell"/>
</dbReference>
<dbReference type="AlphaFoldDB" id="A0AAD9D7R5"/>
<feature type="transmembrane region" description="Helical" evidence="6">
    <location>
        <begin position="361"/>
        <end position="381"/>
    </location>
</feature>
<evidence type="ECO:0000259" key="7">
    <source>
        <dbReference type="Pfam" id="PF12349"/>
    </source>
</evidence>
<keyword evidence="5" id="KW-0325">Glycoprotein</keyword>
<sequence length="840" mass="94717">MDVRSIQYDSMRLASDKVRGDRVDMGMEGKTTLKQSEVEAIQYWVFEASTPSGLFGDEQSIEGMKDAYDIFLNDPGYEDYCLYNYPRNLSLVTENTTVECTAPLTPLLMYYASYWDPEAVAEVIEELKDPAKIEALNKIGVCANPQVFCPPEIVETFTPEEVFFAFSFGLKVQNITSTWDMKGDLIDNITQATELASYMVLVDVFAGVVDFGFDQTFSVANPASQYSRGILFWGGPYTNRNTSGLSEEEAKEARKADDDRLKNYILENYLEKMDKQSDPETHATLNSYYFMTAIIGDVILDIVTQDGLLALFSFAFVFCWIRLNTGSWFLAFVGFFEIFFSIPVAWFLFTVVFQIKYFSTLNTLALFIVAAIGADDIFIFMDAYKQSHVTENAKAAIEANNGEEMKRDRVSEFFRTKVSSFVQKPLNRLVLAVVFLSWVGVSIWQATKIEPTKENEQFLDENHPLQKSISILDKEFPTANDDIGMKVYYAWGLGLVDRTGVNRLLEPDNFGVPTFESNFDFNDQCQVELLSFSDRLKTDPKYRGLIKRKNGVGQVYSFIEELAAFNVYGNLNNCTEVKKGDWRNAAWQVDTADLPEMMPKFLEQKTCFADDGETVANKLDPFGRDSEFLTRQEYDQFILLAEEADELVSVHCSGSVVMTDLDEKFVFMNNQSIYVQTAIQSAILGVCIAFVVLLVSTRVFHIALFASLSITCVLISVVGTMVMMGWYLGSIESILIGIIAGFSVDYVVHLAYAYEIASGDTYERITEAFGDLGISVFNGMITSVVASIPLFFCQLQFFAKFGTFLCLTIAFSWIFANFGFMSLLAQLKIPLKEKGRGCRL</sequence>
<gene>
    <name evidence="8" type="ORF">QTG54_013141</name>
</gene>
<feature type="transmembrane region" description="Helical" evidence="6">
    <location>
        <begin position="734"/>
        <end position="757"/>
    </location>
</feature>
<feature type="transmembrane region" description="Helical" evidence="6">
    <location>
        <begin position="702"/>
        <end position="728"/>
    </location>
</feature>
<proteinExistence type="predicted"/>
<dbReference type="Proteomes" id="UP001224775">
    <property type="component" value="Unassembled WGS sequence"/>
</dbReference>
<evidence type="ECO:0000256" key="1">
    <source>
        <dbReference type="ARBA" id="ARBA00004141"/>
    </source>
</evidence>
<dbReference type="Pfam" id="PF12349">
    <property type="entry name" value="Sterol-sensing"/>
    <property type="match status" value="1"/>
</dbReference>
<feature type="transmembrane region" description="Helical" evidence="6">
    <location>
        <begin position="798"/>
        <end position="824"/>
    </location>
</feature>
<dbReference type="PANTHER" id="PTHR45951">
    <property type="entry name" value="PROTEIN DISPATCHED-RELATED"/>
    <property type="match status" value="1"/>
</dbReference>
<keyword evidence="3 6" id="KW-1133">Transmembrane helix</keyword>
<dbReference type="InterPro" id="IPR052081">
    <property type="entry name" value="Dispatched_Hh_regulator"/>
</dbReference>
<comment type="caution">
    <text evidence="8">The sequence shown here is derived from an EMBL/GenBank/DDBJ whole genome shotgun (WGS) entry which is preliminary data.</text>
</comment>